<accession>A0A2N7TMI5</accession>
<feature type="signal peptide" evidence="1">
    <location>
        <begin position="1"/>
        <end position="20"/>
    </location>
</feature>
<proteinExistence type="predicted"/>
<protein>
    <recommendedName>
        <fullName evidence="4">PEGA domain-containing protein</fullName>
    </recommendedName>
</protein>
<comment type="caution">
    <text evidence="2">The sequence shown here is derived from an EMBL/GenBank/DDBJ whole genome shotgun (WGS) entry which is preliminary data.</text>
</comment>
<sequence length="170" mass="18042">MKLVKCAAALAIIASMTGCASIVGDKDQSITINSTPSKAQVLIIDETSKEVFAGETPTTVQLRKADGSYFGGKSYTVHIAKEGFQERTMMINSTPNGWYIGGNLVFGGLIGWLIVDPFTGAMYNLTPDQINTTLGESVASNDNGGNEINLVLLQDVPASLQDEMALIGHI</sequence>
<dbReference type="RefSeq" id="WP_102627932.1">
    <property type="nucleotide sequence ID" value="NZ_PDOH01000014.1"/>
</dbReference>
<dbReference type="PROSITE" id="PS51257">
    <property type="entry name" value="PROKAR_LIPOPROTEIN"/>
    <property type="match status" value="1"/>
</dbReference>
<dbReference type="OrthoDB" id="194242at2"/>
<dbReference type="EMBL" id="PNRE01000048">
    <property type="protein sequence ID" value="PMR69401.1"/>
    <property type="molecule type" value="Genomic_DNA"/>
</dbReference>
<evidence type="ECO:0000256" key="1">
    <source>
        <dbReference type="SAM" id="SignalP"/>
    </source>
</evidence>
<gene>
    <name evidence="2" type="ORF">C1H66_11005</name>
</gene>
<evidence type="ECO:0008006" key="4">
    <source>
        <dbReference type="Google" id="ProtNLM"/>
    </source>
</evidence>
<dbReference type="Proteomes" id="UP000235346">
    <property type="component" value="Unassembled WGS sequence"/>
</dbReference>
<organism evidence="2 3">
    <name type="scientific">Halomonas heilongjiangensis</name>
    <dbReference type="NCBI Taxonomy" id="1387883"/>
    <lineage>
        <taxon>Bacteria</taxon>
        <taxon>Pseudomonadati</taxon>
        <taxon>Pseudomonadota</taxon>
        <taxon>Gammaproteobacteria</taxon>
        <taxon>Oceanospirillales</taxon>
        <taxon>Halomonadaceae</taxon>
        <taxon>Halomonas</taxon>
    </lineage>
</organism>
<reference evidence="2 3" key="1">
    <citation type="submission" date="2018-01" db="EMBL/GenBank/DDBJ databases">
        <title>Halomonas endophytica sp. nov., isolated from storage liquid in the stems of Populus euphratica.</title>
        <authorList>
            <person name="Chen C."/>
        </authorList>
    </citation>
    <scope>NUCLEOTIDE SEQUENCE [LARGE SCALE GENOMIC DNA]</scope>
    <source>
        <strain evidence="2 3">DSM 26881</strain>
    </source>
</reference>
<name>A0A2N7TMI5_9GAMM</name>
<keyword evidence="1" id="KW-0732">Signal</keyword>
<evidence type="ECO:0000313" key="2">
    <source>
        <dbReference type="EMBL" id="PMR69401.1"/>
    </source>
</evidence>
<feature type="chain" id="PRO_5014627141" description="PEGA domain-containing protein" evidence="1">
    <location>
        <begin position="21"/>
        <end position="170"/>
    </location>
</feature>
<evidence type="ECO:0000313" key="3">
    <source>
        <dbReference type="Proteomes" id="UP000235346"/>
    </source>
</evidence>
<keyword evidence="3" id="KW-1185">Reference proteome</keyword>
<dbReference type="AlphaFoldDB" id="A0A2N7TMI5"/>